<evidence type="ECO:0000256" key="12">
    <source>
        <dbReference type="RuleBase" id="RU003682"/>
    </source>
</evidence>
<comment type="catalytic activity">
    <reaction evidence="11">
        <text>L-arginine + 2-oxoglutarate + O2 = guanidine + L-glutamate 5-semialdehyde + succinate + CO2</text>
        <dbReference type="Rhea" id="RHEA:31535"/>
        <dbReference type="ChEBI" id="CHEBI:15379"/>
        <dbReference type="ChEBI" id="CHEBI:16526"/>
        <dbReference type="ChEBI" id="CHEBI:16810"/>
        <dbReference type="ChEBI" id="CHEBI:30031"/>
        <dbReference type="ChEBI" id="CHEBI:30087"/>
        <dbReference type="ChEBI" id="CHEBI:32682"/>
        <dbReference type="ChEBI" id="CHEBI:58066"/>
        <dbReference type="EC" id="1.14.20.7"/>
    </reaction>
</comment>
<evidence type="ECO:0000313" key="15">
    <source>
        <dbReference type="Proteomes" id="UP000319142"/>
    </source>
</evidence>
<dbReference type="PANTHER" id="PTHR47990">
    <property type="entry name" value="2-OXOGLUTARATE (2OG) AND FE(II)-DEPENDENT OXYGENASE SUPERFAMILY PROTEIN-RELATED"/>
    <property type="match status" value="1"/>
</dbReference>
<accession>A0A558BCW2</accession>
<dbReference type="InterPro" id="IPR050231">
    <property type="entry name" value="Iron_ascorbate_oxido_reductase"/>
</dbReference>
<sequence length="333" mass="37436">MAAPTFIEVESMSHVIPVIDLAPALNGGAQARREVAAEIDRTCREIGFFTIRGHGVDPALIDELRARSYEFFDLPLEQKQRMAPADRQTPRGYRALGFEALSAGNDQATPPDLKEYYHFGRERWPDEPYYTSEEGQRYFIPNLWPDAPAGWSAVAERYYAEMERLTGEMMSLCALALGLDETFFATRIDRHITAMRVNHYPAQPSSPASGQLRAGAHTDYGMLTILNSENKPGGLQVLTRSGTWVDVETAPDTFVVNIGDLLMRWTNDRWVSNTHRVVNPPAGSPQEPRLSVAFFHHPNYDALIECVAPEGEAKYPPVLSGAYRDMKYRQTRV</sequence>
<comment type="pathway">
    <text evidence="2">Alkene biosynthesis; ethylene biosynthesis via 2-oxoglutarate.</text>
</comment>
<evidence type="ECO:0000256" key="5">
    <source>
        <dbReference type="ARBA" id="ARBA00012531"/>
    </source>
</evidence>
<dbReference type="SUPFAM" id="SSF51197">
    <property type="entry name" value="Clavaminate synthase-like"/>
    <property type="match status" value="1"/>
</dbReference>
<keyword evidence="12" id="KW-0408">Iron</keyword>
<dbReference type="Proteomes" id="UP000319142">
    <property type="component" value="Unassembled WGS sequence"/>
</dbReference>
<keyword evidence="12" id="KW-0479">Metal-binding</keyword>
<evidence type="ECO:0000256" key="9">
    <source>
        <dbReference type="ARBA" id="ARBA00031282"/>
    </source>
</evidence>
<keyword evidence="12" id="KW-0560">Oxidoreductase</keyword>
<dbReference type="GO" id="GO:0046872">
    <property type="term" value="F:metal ion binding"/>
    <property type="evidence" value="ECO:0007669"/>
    <property type="project" value="UniProtKB-KW"/>
</dbReference>
<evidence type="ECO:0000256" key="10">
    <source>
        <dbReference type="ARBA" id="ARBA00047725"/>
    </source>
</evidence>
<dbReference type="GO" id="GO:0009693">
    <property type="term" value="P:ethylene biosynthetic process"/>
    <property type="evidence" value="ECO:0007669"/>
    <property type="project" value="UniProtKB-UniPathway"/>
</dbReference>
<gene>
    <name evidence="14" type="ORF">FHK81_06990</name>
</gene>
<evidence type="ECO:0000256" key="7">
    <source>
        <dbReference type="ARBA" id="ARBA00022666"/>
    </source>
</evidence>
<dbReference type="Gene3D" id="2.60.120.330">
    <property type="entry name" value="B-lactam Antibiotic, Isopenicillin N Synthase, Chain"/>
    <property type="match status" value="1"/>
</dbReference>
<comment type="caution">
    <text evidence="14">The sequence shown here is derived from an EMBL/GenBank/DDBJ whole genome shotgun (WGS) entry which is preliminary data.</text>
</comment>
<dbReference type="Pfam" id="PF03171">
    <property type="entry name" value="2OG-FeII_Oxy"/>
    <property type="match status" value="1"/>
</dbReference>
<dbReference type="PRINTS" id="PR00682">
    <property type="entry name" value="IPNSYNTHASE"/>
</dbReference>
<dbReference type="InterPro" id="IPR027443">
    <property type="entry name" value="IPNS-like_sf"/>
</dbReference>
<dbReference type="GO" id="GO:0102276">
    <property type="term" value="F:2-oxoglutarate oxygenase/decarboxylase (ethylene-forming) activity"/>
    <property type="evidence" value="ECO:0007669"/>
    <property type="project" value="UniProtKB-EC"/>
</dbReference>
<name>A0A558BCW2_9GAMM</name>
<evidence type="ECO:0000256" key="6">
    <source>
        <dbReference type="ARBA" id="ARBA00019045"/>
    </source>
</evidence>
<protein>
    <recommendedName>
        <fullName evidence="6">2-oxoglutarate-dependent ethylene/succinate-forming enzyme</fullName>
        <ecNumber evidence="5">1.13.12.19</ecNumber>
        <ecNumber evidence="4">1.14.20.7</ecNumber>
    </recommendedName>
    <alternativeName>
        <fullName evidence="8">2-oxoglutarate dioxygenase (ethylene-forming)</fullName>
    </alternativeName>
    <alternativeName>
        <fullName evidence="9">2-oxoglutarate/L-arginine monooxygenase/decarboxylase (succinate-forming)</fullName>
    </alternativeName>
</protein>
<keyword evidence="7" id="KW-0266">Ethylene biosynthesis</keyword>
<dbReference type="AlphaFoldDB" id="A0A558BCW2"/>
<reference evidence="14 15" key="1">
    <citation type="submission" date="2019-07" db="EMBL/GenBank/DDBJ databases">
        <title>The pathways for chlorine oxyanion respiration interact through the shared metabolite chlorate.</title>
        <authorList>
            <person name="Barnum T.P."/>
            <person name="Cheng Y."/>
            <person name="Hill K.A."/>
            <person name="Lucas L.N."/>
            <person name="Carlson H.K."/>
            <person name="Coates J.D."/>
        </authorList>
    </citation>
    <scope>NUCLEOTIDE SEQUENCE [LARGE SCALE GENOMIC DNA]</scope>
    <source>
        <strain evidence="14">UCB</strain>
    </source>
</reference>
<dbReference type="PROSITE" id="PS51471">
    <property type="entry name" value="FE2OG_OXY"/>
    <property type="match status" value="1"/>
</dbReference>
<proteinExistence type="inferred from homology"/>
<evidence type="ECO:0000259" key="13">
    <source>
        <dbReference type="PROSITE" id="PS51471"/>
    </source>
</evidence>
<comment type="cofactor">
    <cofactor evidence="1">
        <name>Fe(2+)</name>
        <dbReference type="ChEBI" id="CHEBI:29033"/>
    </cofactor>
</comment>
<organism evidence="14 15">
    <name type="scientific">Marinobacter vinifirmus</name>
    <dbReference type="NCBI Taxonomy" id="355591"/>
    <lineage>
        <taxon>Bacteria</taxon>
        <taxon>Pseudomonadati</taxon>
        <taxon>Pseudomonadota</taxon>
        <taxon>Gammaproteobacteria</taxon>
        <taxon>Pseudomonadales</taxon>
        <taxon>Marinobacteraceae</taxon>
        <taxon>Marinobacter</taxon>
    </lineage>
</organism>
<evidence type="ECO:0000256" key="2">
    <source>
        <dbReference type="ARBA" id="ARBA00004767"/>
    </source>
</evidence>
<dbReference type="EC" id="1.13.12.19" evidence="5"/>
<comment type="subunit">
    <text evidence="3">Monomer.</text>
</comment>
<evidence type="ECO:0000256" key="8">
    <source>
        <dbReference type="ARBA" id="ARBA00031011"/>
    </source>
</evidence>
<dbReference type="EMBL" id="VMRX01000014">
    <property type="protein sequence ID" value="TVT34358.1"/>
    <property type="molecule type" value="Genomic_DNA"/>
</dbReference>
<evidence type="ECO:0000313" key="14">
    <source>
        <dbReference type="EMBL" id="TVT34358.1"/>
    </source>
</evidence>
<dbReference type="InterPro" id="IPR005123">
    <property type="entry name" value="Oxoglu/Fe-dep_dioxygenase_dom"/>
</dbReference>
<evidence type="ECO:0000256" key="3">
    <source>
        <dbReference type="ARBA" id="ARBA00011245"/>
    </source>
</evidence>
<comment type="similarity">
    <text evidence="12">Belongs to the iron/ascorbate-dependent oxidoreductase family.</text>
</comment>
<comment type="catalytic activity">
    <reaction evidence="10">
        <text>2-oxoglutarate + O2 + 2 H(+) = ethene + 3 CO2 + H2O</text>
        <dbReference type="Rhea" id="RHEA:31523"/>
        <dbReference type="ChEBI" id="CHEBI:15377"/>
        <dbReference type="ChEBI" id="CHEBI:15378"/>
        <dbReference type="ChEBI" id="CHEBI:15379"/>
        <dbReference type="ChEBI" id="CHEBI:16526"/>
        <dbReference type="ChEBI" id="CHEBI:16810"/>
        <dbReference type="ChEBI" id="CHEBI:18153"/>
        <dbReference type="EC" id="1.13.12.19"/>
    </reaction>
</comment>
<dbReference type="InterPro" id="IPR044861">
    <property type="entry name" value="IPNS-like_FE2OG_OXY"/>
</dbReference>
<dbReference type="InterPro" id="IPR026992">
    <property type="entry name" value="DIOX_N"/>
</dbReference>
<dbReference type="Pfam" id="PF14226">
    <property type="entry name" value="DIOX_N"/>
    <property type="match status" value="1"/>
</dbReference>
<feature type="domain" description="Fe2OG dioxygenase" evidence="13">
    <location>
        <begin position="191"/>
        <end position="298"/>
    </location>
</feature>
<evidence type="ECO:0000256" key="1">
    <source>
        <dbReference type="ARBA" id="ARBA00001954"/>
    </source>
</evidence>
<dbReference type="UniPathway" id="UPA00385"/>
<dbReference type="EC" id="1.14.20.7" evidence="4"/>
<evidence type="ECO:0000256" key="11">
    <source>
        <dbReference type="ARBA" id="ARBA00049359"/>
    </source>
</evidence>
<evidence type="ECO:0000256" key="4">
    <source>
        <dbReference type="ARBA" id="ARBA00012293"/>
    </source>
</evidence>